<organism evidence="1">
    <name type="scientific">marine metagenome</name>
    <dbReference type="NCBI Taxonomy" id="408172"/>
    <lineage>
        <taxon>unclassified sequences</taxon>
        <taxon>metagenomes</taxon>
        <taxon>ecological metagenomes</taxon>
    </lineage>
</organism>
<accession>A0A381ULN0</accession>
<dbReference type="EMBL" id="UINC01006603">
    <property type="protein sequence ID" value="SVA28548.1"/>
    <property type="molecule type" value="Genomic_DNA"/>
</dbReference>
<reference evidence="1" key="1">
    <citation type="submission" date="2018-05" db="EMBL/GenBank/DDBJ databases">
        <authorList>
            <person name="Lanie J.A."/>
            <person name="Ng W.-L."/>
            <person name="Kazmierczak K.M."/>
            <person name="Andrzejewski T.M."/>
            <person name="Davidsen T.M."/>
            <person name="Wayne K.J."/>
            <person name="Tettelin H."/>
            <person name="Glass J.I."/>
            <person name="Rusch D."/>
            <person name="Podicherti R."/>
            <person name="Tsui H.-C.T."/>
            <person name="Winkler M.E."/>
        </authorList>
    </citation>
    <scope>NUCLEOTIDE SEQUENCE</scope>
</reference>
<gene>
    <name evidence="1" type="ORF">METZ01_LOCUS81402</name>
</gene>
<name>A0A381ULN0_9ZZZZ</name>
<evidence type="ECO:0000313" key="1">
    <source>
        <dbReference type="EMBL" id="SVA28548.1"/>
    </source>
</evidence>
<sequence length="109" mass="12908">MLFHITVKNSSENFIEESEIQGITNLINNLEDIELIGAWQDNLNYSFYFVVNSENYELIYDLIKSNISHNIVSINSIKSMDEIHENLETKKNLKQTSDFWKNEFETERQ</sequence>
<protein>
    <submittedName>
        <fullName evidence="1">Uncharacterized protein</fullName>
    </submittedName>
</protein>
<dbReference type="AlphaFoldDB" id="A0A381ULN0"/>
<proteinExistence type="predicted"/>